<sequence length="455" mass="49777">AAVRRRSPGARASWARRSGASRARRRRRAKGAPARPPAASRGIAARAAMRRRVAVAALAAARLIGGGRASEDLRYECATATCERYAVWDYNHTDATSSERCVAAQGVAMAGFGATGLQTCRDSMSQLYPEPWADCRQQYCQMFDDLVNSVTSEYEAEYRDMIGQYEVQQDGEVIGRWLGGDECQPLRSFNRSLCETKYRDAEAFCGCFCPVANELEEAEICDAQIMAWLLFGRRGGQLGERYKLTQYCAAAMCSFFEKIADPDPVDPIPGVPGMCKKLDLPYRPGHCAALVTTFPYVPEPWKEPLAKNDTIACSDGSEHVVYTSNIDTLDVCLLRDDRMQCAANFPVMCSTRKCVTSTDYCCVPDASDCSSGEERQCTPILCSSLPEWSGFMTPADYAVAMSPSTTTTVLPAPTAGDSMTEKWAFTIVLLVVIGGAGCAFAVATCFFLGHGHWRK</sequence>
<evidence type="ECO:0000256" key="2">
    <source>
        <dbReference type="SAM" id="Phobius"/>
    </source>
</evidence>
<dbReference type="Proteomes" id="UP001189429">
    <property type="component" value="Unassembled WGS sequence"/>
</dbReference>
<gene>
    <name evidence="3" type="ORF">PCOR1329_LOCUS53943</name>
</gene>
<protein>
    <submittedName>
        <fullName evidence="3">Uncharacterized protein</fullName>
    </submittedName>
</protein>
<organism evidence="3 4">
    <name type="scientific">Prorocentrum cordatum</name>
    <dbReference type="NCBI Taxonomy" id="2364126"/>
    <lineage>
        <taxon>Eukaryota</taxon>
        <taxon>Sar</taxon>
        <taxon>Alveolata</taxon>
        <taxon>Dinophyceae</taxon>
        <taxon>Prorocentrales</taxon>
        <taxon>Prorocentraceae</taxon>
        <taxon>Prorocentrum</taxon>
    </lineage>
</organism>
<evidence type="ECO:0000313" key="4">
    <source>
        <dbReference type="Proteomes" id="UP001189429"/>
    </source>
</evidence>
<feature type="non-terminal residue" evidence="3">
    <location>
        <position position="1"/>
    </location>
</feature>
<keyword evidence="2" id="KW-1133">Transmembrane helix</keyword>
<proteinExistence type="predicted"/>
<feature type="compositionally biased region" description="Low complexity" evidence="1">
    <location>
        <begin position="9"/>
        <end position="21"/>
    </location>
</feature>
<keyword evidence="2" id="KW-0472">Membrane</keyword>
<evidence type="ECO:0000313" key="3">
    <source>
        <dbReference type="EMBL" id="CAK0866866.1"/>
    </source>
</evidence>
<comment type="caution">
    <text evidence="3">The sequence shown here is derived from an EMBL/GenBank/DDBJ whole genome shotgun (WGS) entry which is preliminary data.</text>
</comment>
<feature type="transmembrane region" description="Helical" evidence="2">
    <location>
        <begin position="423"/>
        <end position="449"/>
    </location>
</feature>
<feature type="non-terminal residue" evidence="3">
    <location>
        <position position="455"/>
    </location>
</feature>
<dbReference type="EMBL" id="CAUYUJ010016583">
    <property type="protein sequence ID" value="CAK0866866.1"/>
    <property type="molecule type" value="Genomic_DNA"/>
</dbReference>
<feature type="region of interest" description="Disordered" evidence="1">
    <location>
        <begin position="1"/>
        <end position="43"/>
    </location>
</feature>
<feature type="compositionally biased region" description="Low complexity" evidence="1">
    <location>
        <begin position="31"/>
        <end position="43"/>
    </location>
</feature>
<reference evidence="3" key="1">
    <citation type="submission" date="2023-10" db="EMBL/GenBank/DDBJ databases">
        <authorList>
            <person name="Chen Y."/>
            <person name="Shah S."/>
            <person name="Dougan E. K."/>
            <person name="Thang M."/>
            <person name="Chan C."/>
        </authorList>
    </citation>
    <scope>NUCLEOTIDE SEQUENCE [LARGE SCALE GENOMIC DNA]</scope>
</reference>
<evidence type="ECO:0000256" key="1">
    <source>
        <dbReference type="SAM" id="MobiDB-lite"/>
    </source>
</evidence>
<accession>A0ABN9V698</accession>
<keyword evidence="2" id="KW-0812">Transmembrane</keyword>
<name>A0ABN9V698_9DINO</name>
<keyword evidence="4" id="KW-1185">Reference proteome</keyword>